<evidence type="ECO:0000256" key="10">
    <source>
        <dbReference type="ARBA" id="ARBA00023136"/>
    </source>
</evidence>
<dbReference type="AlphaFoldDB" id="A0A098VPY8"/>
<sequence>MMEASPVYVRTLDRCPFEACSAVHIWDLSMRAMHIWDLSIRCGPHFIATPEFKFYNLLQFLVMINRLLSGSFAAASSSSVTGASRNARQPSAPAIKHSAAAMIIPFKLNIKDFEGCDGSTIMMECRIFNDTILDISMLQGVEKFVKQSLIEGSSTLSSASLISSIFWFFKSEGTLHHESIRRWISSVIPADWIAPEGMSRFHALALGYLLRQNDKGSLRKLLSIYAPFMQISNTNPASMALVVLLIQICAHIGLSEAEFLPSWKSLLTSNSGKEMVALEVCSLLVNPSIKSSEEDKIACVKLSIALLSSSNSVIRYSAIRVLLTLATHRQDLLAKSQQDIESLIGDPNRSVAIIAVTILLKIGNESSIDRIVPHLKSSLSEMPEALKRSILDAMTTLAVQFPAKASNIIGFFSSRLRDEGDHSLKRLLVSSIDEIITSIPSTAEEDCEYPDVACDVLHIIGRDGPKHPNPILILRHVFNRLLLEVSTVRMAALGTLIKFGSELESCRDLVVHLIKQRFAIISHSPTRCLQDEDVEIRDRALIFINSINFKSGDISSLYDEKIIDLDLLEQRANLIISGKSSLQALEQDANVKKSSIVESIKSLCKCNRAAANAVSSLVGKTLADPSSTSPSKLSFVMNEDILLPLYGCPMDIGSLIHQSPAVPLTEPDTEYIVTVTKYLYYSALILRFSCTNTITHIHLEDLHINIELPEQTCNLFDVKSSFIPSLKGALDYTTSSSSSQDLYYVFVLKESSDMLTVPLGTFPARMSFSMREVDFIAGELAPISLFDVEFSISDYLIPNASGKENAWASMPPSSEKKIVFQVGSFAGSIQMLIDNIHSSIGGTLRMVEHSDAPANVSPFIIEGSWLGRSSILIRGRVGAVAQGAYAVELISRTTMPSTTLSELLLSAV</sequence>
<dbReference type="Proteomes" id="UP000029725">
    <property type="component" value="Unassembled WGS sequence"/>
</dbReference>
<dbReference type="InterPro" id="IPR011989">
    <property type="entry name" value="ARM-like"/>
</dbReference>
<evidence type="ECO:0000313" key="14">
    <source>
        <dbReference type="EMBL" id="KGG51045.1"/>
    </source>
</evidence>
<dbReference type="VEuPathDB" id="MicrosporidiaDB:DI09_47p230"/>
<keyword evidence="10" id="KW-0472">Membrane</keyword>
<dbReference type="InterPro" id="IPR017106">
    <property type="entry name" value="Coatomer_gsu"/>
</dbReference>
<evidence type="ECO:0000256" key="5">
    <source>
        <dbReference type="ARBA" id="ARBA00022490"/>
    </source>
</evidence>
<evidence type="ECO:0000256" key="7">
    <source>
        <dbReference type="ARBA" id="ARBA00022892"/>
    </source>
</evidence>
<evidence type="ECO:0000259" key="13">
    <source>
        <dbReference type="Pfam" id="PF08752"/>
    </source>
</evidence>
<keyword evidence="4" id="KW-0813">Transport</keyword>
<keyword evidence="8" id="KW-0653">Protein transport</keyword>
<dbReference type="GO" id="GO:0030126">
    <property type="term" value="C:COPI vesicle coat"/>
    <property type="evidence" value="ECO:0007669"/>
    <property type="project" value="InterPro"/>
</dbReference>
<dbReference type="GO" id="GO:0005783">
    <property type="term" value="C:endoplasmic reticulum"/>
    <property type="evidence" value="ECO:0007669"/>
    <property type="project" value="TreeGrafter"/>
</dbReference>
<dbReference type="OrthoDB" id="1074925at2759"/>
<dbReference type="InterPro" id="IPR016024">
    <property type="entry name" value="ARM-type_fold"/>
</dbReference>
<reference evidence="14 15" key="1">
    <citation type="submission" date="2014-04" db="EMBL/GenBank/DDBJ databases">
        <title>A new species of microsporidia sheds light on the evolution of extreme parasitism.</title>
        <authorList>
            <person name="Haag K.L."/>
            <person name="James T.Y."/>
            <person name="Larsson R."/>
            <person name="Schaer T.M."/>
            <person name="Refardt D."/>
            <person name="Pombert J.-F."/>
            <person name="Ebert D."/>
        </authorList>
    </citation>
    <scope>NUCLEOTIDE SEQUENCE [LARGE SCALE GENOMIC DNA]</scope>
    <source>
        <strain evidence="14 15">UGP3</strain>
        <tissue evidence="14">Spores</tissue>
    </source>
</reference>
<dbReference type="GO" id="GO:0006888">
    <property type="term" value="P:endoplasmic reticulum to Golgi vesicle-mediated transport"/>
    <property type="evidence" value="ECO:0007669"/>
    <property type="project" value="TreeGrafter"/>
</dbReference>
<keyword evidence="5" id="KW-0963">Cytoplasm</keyword>
<protein>
    <submittedName>
        <fullName evidence="14">Subunit gamma of coatomer complex</fullName>
    </submittedName>
</protein>
<evidence type="ECO:0000256" key="8">
    <source>
        <dbReference type="ARBA" id="ARBA00022927"/>
    </source>
</evidence>
<feature type="domain" description="Clathrin/coatomer adaptor adaptin-like N-terminal" evidence="12">
    <location>
        <begin position="133"/>
        <end position="545"/>
    </location>
</feature>
<keyword evidence="9" id="KW-0333">Golgi apparatus</keyword>
<dbReference type="GO" id="GO:0005793">
    <property type="term" value="C:endoplasmic reticulum-Golgi intermediate compartment"/>
    <property type="evidence" value="ECO:0007669"/>
    <property type="project" value="TreeGrafter"/>
</dbReference>
<keyword evidence="7" id="KW-0931">ER-Golgi transport</keyword>
<keyword evidence="15" id="KW-1185">Reference proteome</keyword>
<gene>
    <name evidence="14" type="ORF">DI09_47p230</name>
</gene>
<evidence type="ECO:0000256" key="6">
    <source>
        <dbReference type="ARBA" id="ARBA00022737"/>
    </source>
</evidence>
<evidence type="ECO:0000256" key="1">
    <source>
        <dbReference type="ARBA" id="ARBA00004255"/>
    </source>
</evidence>
<evidence type="ECO:0000256" key="11">
    <source>
        <dbReference type="ARBA" id="ARBA00023329"/>
    </source>
</evidence>
<dbReference type="InterPro" id="IPR013041">
    <property type="entry name" value="Clathrin_app_Ig-like_sf"/>
</dbReference>
<organism evidence="14 15">
    <name type="scientific">Mitosporidium daphniae</name>
    <dbReference type="NCBI Taxonomy" id="1485682"/>
    <lineage>
        <taxon>Eukaryota</taxon>
        <taxon>Fungi</taxon>
        <taxon>Fungi incertae sedis</taxon>
        <taxon>Microsporidia</taxon>
        <taxon>Mitosporidium</taxon>
    </lineage>
</organism>
<evidence type="ECO:0000313" key="15">
    <source>
        <dbReference type="Proteomes" id="UP000029725"/>
    </source>
</evidence>
<dbReference type="GeneID" id="25260082"/>
<comment type="subcellular location">
    <subcellularLocation>
        <location evidence="2">Cytoplasmic vesicle</location>
        <location evidence="2">COPI-coated vesicle membrane</location>
        <topology evidence="2">Peripheral membrane protein</topology>
        <orientation evidence="2">Cytoplasmic side</orientation>
    </subcellularLocation>
    <subcellularLocation>
        <location evidence="1">Golgi apparatus membrane</location>
        <topology evidence="1">Peripheral membrane protein</topology>
        <orientation evidence="1">Cytoplasmic side</orientation>
    </subcellularLocation>
</comment>
<dbReference type="InterPro" id="IPR037067">
    <property type="entry name" value="Coatomer_gsu_app_sf"/>
</dbReference>
<keyword evidence="11" id="KW-0968">Cytoplasmic vesicle</keyword>
<dbReference type="GO" id="GO:0006886">
    <property type="term" value="P:intracellular protein transport"/>
    <property type="evidence" value="ECO:0007669"/>
    <property type="project" value="InterPro"/>
</dbReference>
<keyword evidence="6" id="KW-0677">Repeat</keyword>
<dbReference type="GO" id="GO:0006891">
    <property type="term" value="P:intra-Golgi vesicle-mediated transport"/>
    <property type="evidence" value="ECO:0007669"/>
    <property type="project" value="TreeGrafter"/>
</dbReference>
<evidence type="ECO:0000259" key="12">
    <source>
        <dbReference type="Pfam" id="PF01602"/>
    </source>
</evidence>
<dbReference type="PANTHER" id="PTHR10261">
    <property type="entry name" value="COATOMER SUBUNIT GAMMA"/>
    <property type="match status" value="1"/>
</dbReference>
<name>A0A098VPY8_9MICR</name>
<dbReference type="HOGENOM" id="CLU_010353_2_0_1"/>
<proteinExistence type="inferred from homology"/>
<dbReference type="SUPFAM" id="SSF48371">
    <property type="entry name" value="ARM repeat"/>
    <property type="match status" value="1"/>
</dbReference>
<dbReference type="InterPro" id="IPR013040">
    <property type="entry name" value="Coatomer_gsu_app_Ig-like_dom"/>
</dbReference>
<dbReference type="InterPro" id="IPR002553">
    <property type="entry name" value="Clathrin/coatomer_adapt-like_N"/>
</dbReference>
<evidence type="ECO:0000256" key="4">
    <source>
        <dbReference type="ARBA" id="ARBA00022448"/>
    </source>
</evidence>
<dbReference type="RefSeq" id="XP_013237472.1">
    <property type="nucleotide sequence ID" value="XM_013382018.1"/>
</dbReference>
<evidence type="ECO:0000256" key="9">
    <source>
        <dbReference type="ARBA" id="ARBA00023034"/>
    </source>
</evidence>
<dbReference type="EMBL" id="JMKJ01000421">
    <property type="protein sequence ID" value="KGG51045.1"/>
    <property type="molecule type" value="Genomic_DNA"/>
</dbReference>
<accession>A0A098VPY8</accession>
<evidence type="ECO:0000256" key="3">
    <source>
        <dbReference type="ARBA" id="ARBA00010720"/>
    </source>
</evidence>
<dbReference type="Pfam" id="PF08752">
    <property type="entry name" value="COP-gamma_platf"/>
    <property type="match status" value="1"/>
</dbReference>
<comment type="similarity">
    <text evidence="3">Belongs to the COPG family.</text>
</comment>
<dbReference type="Gene3D" id="1.25.10.10">
    <property type="entry name" value="Leucine-rich Repeat Variant"/>
    <property type="match status" value="1"/>
</dbReference>
<dbReference type="GO" id="GO:0005198">
    <property type="term" value="F:structural molecule activity"/>
    <property type="evidence" value="ECO:0007669"/>
    <property type="project" value="InterPro"/>
</dbReference>
<evidence type="ECO:0000256" key="2">
    <source>
        <dbReference type="ARBA" id="ARBA00004347"/>
    </source>
</evidence>
<dbReference type="SUPFAM" id="SSF49348">
    <property type="entry name" value="Clathrin adaptor appendage domain"/>
    <property type="match status" value="1"/>
</dbReference>
<dbReference type="PANTHER" id="PTHR10261:SF0">
    <property type="entry name" value="COATOMER SUBUNIT GAMMA-2"/>
    <property type="match status" value="1"/>
</dbReference>
<feature type="domain" description="Coatomer gamma subunit appendage Ig-like subdomain" evidence="13">
    <location>
        <begin position="651"/>
        <end position="790"/>
    </location>
</feature>
<dbReference type="Pfam" id="PF01602">
    <property type="entry name" value="Adaptin_N"/>
    <property type="match status" value="1"/>
</dbReference>
<comment type="caution">
    <text evidence="14">The sequence shown here is derived from an EMBL/GenBank/DDBJ whole genome shotgun (WGS) entry which is preliminary data.</text>
</comment>
<dbReference type="GO" id="GO:0000139">
    <property type="term" value="C:Golgi membrane"/>
    <property type="evidence" value="ECO:0007669"/>
    <property type="project" value="UniProtKB-SubCell"/>
</dbReference>
<dbReference type="GO" id="GO:0009306">
    <property type="term" value="P:protein secretion"/>
    <property type="evidence" value="ECO:0007669"/>
    <property type="project" value="TreeGrafter"/>
</dbReference>
<dbReference type="Gene3D" id="2.60.40.1480">
    <property type="entry name" value="Coatomer, gamma subunit, appendage domain"/>
    <property type="match status" value="1"/>
</dbReference>